<evidence type="ECO:0000313" key="3">
    <source>
        <dbReference type="Proteomes" id="UP000238322"/>
    </source>
</evidence>
<dbReference type="Proteomes" id="UP000238322">
    <property type="component" value="Unassembled WGS sequence"/>
</dbReference>
<keyword evidence="1" id="KW-0472">Membrane</keyword>
<accession>A0A2S8FYD9</accession>
<name>A0A2S8FYD9_9BACT</name>
<feature type="transmembrane region" description="Helical" evidence="1">
    <location>
        <begin position="12"/>
        <end position="36"/>
    </location>
</feature>
<dbReference type="EMBL" id="PUHY01000005">
    <property type="protein sequence ID" value="PQO37198.1"/>
    <property type="molecule type" value="Genomic_DNA"/>
</dbReference>
<dbReference type="AlphaFoldDB" id="A0A2S8FYD9"/>
<comment type="caution">
    <text evidence="2">The sequence shown here is derived from an EMBL/GenBank/DDBJ whole genome shotgun (WGS) entry which is preliminary data.</text>
</comment>
<evidence type="ECO:0008006" key="4">
    <source>
        <dbReference type="Google" id="ProtNLM"/>
    </source>
</evidence>
<protein>
    <recommendedName>
        <fullName evidence="4">Type II secretion system protein GspG C-terminal domain-containing protein</fullName>
    </recommendedName>
</protein>
<proteinExistence type="predicted"/>
<gene>
    <name evidence="2" type="ORF">C5Y83_04410</name>
</gene>
<organism evidence="2 3">
    <name type="scientific">Blastopirellula marina</name>
    <dbReference type="NCBI Taxonomy" id="124"/>
    <lineage>
        <taxon>Bacteria</taxon>
        <taxon>Pseudomonadati</taxon>
        <taxon>Planctomycetota</taxon>
        <taxon>Planctomycetia</taxon>
        <taxon>Pirellulales</taxon>
        <taxon>Pirellulaceae</taxon>
        <taxon>Blastopirellula</taxon>
    </lineage>
</organism>
<reference evidence="2 3" key="1">
    <citation type="submission" date="2018-02" db="EMBL/GenBank/DDBJ databases">
        <title>Comparative genomes isolates from brazilian mangrove.</title>
        <authorList>
            <person name="Araujo J.E."/>
            <person name="Taketani R.G."/>
            <person name="Silva M.C.P."/>
            <person name="Loureco M.V."/>
            <person name="Andreote F.D."/>
        </authorList>
    </citation>
    <scope>NUCLEOTIDE SEQUENCE [LARGE SCALE GENOMIC DNA]</scope>
    <source>
        <strain evidence="2 3">Hex-1 MGV</strain>
    </source>
</reference>
<evidence type="ECO:0000313" key="2">
    <source>
        <dbReference type="EMBL" id="PQO37198.1"/>
    </source>
</evidence>
<keyword evidence="1" id="KW-0812">Transmembrane</keyword>
<dbReference type="RefSeq" id="WP_105328448.1">
    <property type="nucleotide sequence ID" value="NZ_PUHY01000005.1"/>
</dbReference>
<keyword evidence="1" id="KW-1133">Transmembrane helix</keyword>
<dbReference type="Gene3D" id="3.30.700.10">
    <property type="entry name" value="Glycoprotein, Type 4 Pilin"/>
    <property type="match status" value="1"/>
</dbReference>
<evidence type="ECO:0000256" key="1">
    <source>
        <dbReference type="SAM" id="Phobius"/>
    </source>
</evidence>
<sequence>MAKRDAVPHVVYAKAFSCVFIMASFILCILFISMLYHKQGVDGNCRRALHDDFHKIASAVSSYDKDHFDLQWNRVSETEKIGRLVEILVDEGYLSRAWCSSRCWDLVDGIDPWGTPVQIYKRSDKEWVICSFGSNRTDNDGNGDDIRVLVFRLYEVP</sequence>